<feature type="domain" description="DUF6594" evidence="2">
    <location>
        <begin position="100"/>
        <end position="340"/>
    </location>
</feature>
<comment type="caution">
    <text evidence="3">The sequence shown here is derived from an EMBL/GenBank/DDBJ whole genome shotgun (WGS) entry which is preliminary data.</text>
</comment>
<sequence>MTGPEASVEADNGARLTGTSRSELGAIRLILGIRDFSVTTQGRLTDHHAPAVCPFVFHVKPRSRRPLSQTKMNSVRHICTELMHYNEKAKYIVEKYREGYPRFSALMSMSRQSQIFRQFRTLRLRMLLYKQDEVVELEEQLAEIEDKDTDNNDLHRGNWRLDQNKKRKSILKQLDKKLAVYDELLDRSQRTVNYLAAKERAISKLQSWSRQNPDIGEDEMAFLNEDDLLTLATSPDEAMAALEPLIESISFKLLKIFKARGDVIVPLNRTRNVARGIIAVVTLVVLLIPVIILNAVTSTVPRFVVVFVAAGLFVSAITAFSKLSMAEIFAAGATYTAVLVVFVSGNGISPPPGS</sequence>
<proteinExistence type="predicted"/>
<dbReference type="AlphaFoldDB" id="A0AA39V1C2"/>
<evidence type="ECO:0000259" key="2">
    <source>
        <dbReference type="Pfam" id="PF20237"/>
    </source>
</evidence>
<keyword evidence="4" id="KW-1185">Reference proteome</keyword>
<dbReference type="InterPro" id="IPR046529">
    <property type="entry name" value="DUF6594"/>
</dbReference>
<dbReference type="Proteomes" id="UP001166286">
    <property type="component" value="Unassembled WGS sequence"/>
</dbReference>
<evidence type="ECO:0000313" key="4">
    <source>
        <dbReference type="Proteomes" id="UP001166286"/>
    </source>
</evidence>
<keyword evidence="1" id="KW-0812">Transmembrane</keyword>
<protein>
    <recommendedName>
        <fullName evidence="2">DUF6594 domain-containing protein</fullName>
    </recommendedName>
</protein>
<dbReference type="PANTHER" id="PTHR34502">
    <property type="entry name" value="DUF6594 DOMAIN-CONTAINING PROTEIN-RELATED"/>
    <property type="match status" value="1"/>
</dbReference>
<dbReference type="Pfam" id="PF20237">
    <property type="entry name" value="DUF6594"/>
    <property type="match status" value="1"/>
</dbReference>
<dbReference type="EMBL" id="JAFEKC020000012">
    <property type="protein sequence ID" value="KAK0511917.1"/>
    <property type="molecule type" value="Genomic_DNA"/>
</dbReference>
<dbReference type="PANTHER" id="PTHR34502:SF5">
    <property type="entry name" value="DUF6594 DOMAIN-CONTAINING PROTEIN"/>
    <property type="match status" value="1"/>
</dbReference>
<accession>A0AA39V1C2</accession>
<feature type="transmembrane region" description="Helical" evidence="1">
    <location>
        <begin position="303"/>
        <end position="321"/>
    </location>
</feature>
<organism evidence="3 4">
    <name type="scientific">Cladonia borealis</name>
    <dbReference type="NCBI Taxonomy" id="184061"/>
    <lineage>
        <taxon>Eukaryota</taxon>
        <taxon>Fungi</taxon>
        <taxon>Dikarya</taxon>
        <taxon>Ascomycota</taxon>
        <taxon>Pezizomycotina</taxon>
        <taxon>Lecanoromycetes</taxon>
        <taxon>OSLEUM clade</taxon>
        <taxon>Lecanoromycetidae</taxon>
        <taxon>Lecanorales</taxon>
        <taxon>Lecanorineae</taxon>
        <taxon>Cladoniaceae</taxon>
        <taxon>Cladonia</taxon>
    </lineage>
</organism>
<feature type="transmembrane region" description="Helical" evidence="1">
    <location>
        <begin position="328"/>
        <end position="348"/>
    </location>
</feature>
<evidence type="ECO:0000313" key="3">
    <source>
        <dbReference type="EMBL" id="KAK0511917.1"/>
    </source>
</evidence>
<keyword evidence="1" id="KW-0472">Membrane</keyword>
<gene>
    <name evidence="3" type="ORF">JMJ35_005767</name>
</gene>
<keyword evidence="1" id="KW-1133">Transmembrane helix</keyword>
<name>A0AA39V1C2_9LECA</name>
<reference evidence="3" key="1">
    <citation type="submission" date="2023-03" db="EMBL/GenBank/DDBJ databases">
        <title>Complete genome of Cladonia borealis.</title>
        <authorList>
            <person name="Park H."/>
        </authorList>
    </citation>
    <scope>NUCLEOTIDE SEQUENCE</scope>
    <source>
        <strain evidence="3">ANT050790</strain>
    </source>
</reference>
<evidence type="ECO:0000256" key="1">
    <source>
        <dbReference type="SAM" id="Phobius"/>
    </source>
</evidence>
<feature type="transmembrane region" description="Helical" evidence="1">
    <location>
        <begin position="277"/>
        <end position="297"/>
    </location>
</feature>